<reference evidence="2" key="1">
    <citation type="submission" date="2024-03" db="EMBL/GenBank/DDBJ databases">
        <title>WGS assembly of Saponaria officinalis var. Norfolk2.</title>
        <authorList>
            <person name="Jenkins J."/>
            <person name="Shu S."/>
            <person name="Grimwood J."/>
            <person name="Barry K."/>
            <person name="Goodstein D."/>
            <person name="Schmutz J."/>
            <person name="Leebens-Mack J."/>
            <person name="Osbourn A."/>
        </authorList>
    </citation>
    <scope>NUCLEOTIDE SEQUENCE [LARGE SCALE GENOMIC DNA]</scope>
    <source>
        <strain evidence="2">JIC</strain>
    </source>
</reference>
<sequence>MGNCYAAEAAETVVVQHPGNGKVEKIYWSVSTNEVMGSNPGYYVALVVESNNNKNIKNVNENNLKLLRPDDTMHIGQVYRLISFEDVLKEFTLKKVGKLKMAGDDQTSGRRRGGDSQQWKPALQSITEF</sequence>
<organism evidence="2 3">
    <name type="scientific">Saponaria officinalis</name>
    <name type="common">Common soapwort</name>
    <name type="synonym">Lychnis saponaria</name>
    <dbReference type="NCBI Taxonomy" id="3572"/>
    <lineage>
        <taxon>Eukaryota</taxon>
        <taxon>Viridiplantae</taxon>
        <taxon>Streptophyta</taxon>
        <taxon>Embryophyta</taxon>
        <taxon>Tracheophyta</taxon>
        <taxon>Spermatophyta</taxon>
        <taxon>Magnoliopsida</taxon>
        <taxon>eudicotyledons</taxon>
        <taxon>Gunneridae</taxon>
        <taxon>Pentapetalae</taxon>
        <taxon>Caryophyllales</taxon>
        <taxon>Caryophyllaceae</taxon>
        <taxon>Caryophylleae</taxon>
        <taxon>Saponaria</taxon>
    </lineage>
</organism>
<dbReference type="InterPro" id="IPR025322">
    <property type="entry name" value="PADRE_dom"/>
</dbReference>
<feature type="region of interest" description="Disordered" evidence="1">
    <location>
        <begin position="102"/>
        <end position="129"/>
    </location>
</feature>
<gene>
    <name evidence="2" type="ORF">RND81_02G136400</name>
</gene>
<dbReference type="AlphaFoldDB" id="A0AAW1MWT2"/>
<protein>
    <submittedName>
        <fullName evidence="2">Uncharacterized protein</fullName>
    </submittedName>
</protein>
<dbReference type="PANTHER" id="PTHR33413">
    <property type="entry name" value="EXPRESSED PROTEIN"/>
    <property type="match status" value="1"/>
</dbReference>
<dbReference type="Proteomes" id="UP001443914">
    <property type="component" value="Unassembled WGS sequence"/>
</dbReference>
<evidence type="ECO:0000313" key="3">
    <source>
        <dbReference type="Proteomes" id="UP001443914"/>
    </source>
</evidence>
<accession>A0AAW1MWT2</accession>
<name>A0AAW1MWT2_SAPOF</name>
<dbReference type="PANTHER" id="PTHR33413:SF1">
    <property type="entry name" value="EXPRESSED PROTEIN"/>
    <property type="match status" value="1"/>
</dbReference>
<evidence type="ECO:0000313" key="2">
    <source>
        <dbReference type="EMBL" id="KAK9749589.1"/>
    </source>
</evidence>
<proteinExistence type="predicted"/>
<evidence type="ECO:0000256" key="1">
    <source>
        <dbReference type="SAM" id="MobiDB-lite"/>
    </source>
</evidence>
<dbReference type="EMBL" id="JBDFQZ010000002">
    <property type="protein sequence ID" value="KAK9749589.1"/>
    <property type="molecule type" value="Genomic_DNA"/>
</dbReference>
<dbReference type="Pfam" id="PF14009">
    <property type="entry name" value="PADRE"/>
    <property type="match status" value="1"/>
</dbReference>
<feature type="compositionally biased region" description="Polar residues" evidence="1">
    <location>
        <begin position="115"/>
        <end position="129"/>
    </location>
</feature>
<keyword evidence="3" id="KW-1185">Reference proteome</keyword>
<comment type="caution">
    <text evidence="2">The sequence shown here is derived from an EMBL/GenBank/DDBJ whole genome shotgun (WGS) entry which is preliminary data.</text>
</comment>